<accession>A0A518V4Z4</accession>
<sequence>MARARSPNRKLAEKIYLESNGTILLKQIAEQLGVSDSQIRKWKNQDKWDEKLNSNVTNGNSNVTKRKGAPKGNKNGVGHGAPKGNKNAKGNVGGGAPSQNTNAVKTGEYQTLWMDALTPEQQDVVARVNLEPLEQVNQSITLYSWREREIMFKIAKLEKGLTDKQRRVLQERVTIKEPVQVHDDKSGGTKTIVLSRDELVTTKIEETEYRAIEDILHLQEALTRVTDKKLRAVEMKHKLTIAKGPNDDEGGKSGLDQLAEVIAKSAAALQGDA</sequence>
<proteinExistence type="predicted"/>
<evidence type="ECO:0000313" key="3">
    <source>
        <dbReference type="EMBL" id="QDX92056.1"/>
    </source>
</evidence>
<evidence type="ECO:0000259" key="2">
    <source>
        <dbReference type="Pfam" id="PF10668"/>
    </source>
</evidence>
<dbReference type="NCBIfam" id="NF040601">
    <property type="entry name" value="TerS_not_xtmA"/>
    <property type="match status" value="1"/>
</dbReference>
<evidence type="ECO:0000256" key="1">
    <source>
        <dbReference type="SAM" id="MobiDB-lite"/>
    </source>
</evidence>
<reference evidence="3 4" key="1">
    <citation type="submission" date="2018-11" db="EMBL/GenBank/DDBJ databases">
        <title>Phylogenetic determinants of toxin gene distribution in genomes of Brevibacillus laterosporus.</title>
        <authorList>
            <person name="Glare T.R."/>
            <person name="Durrant A."/>
            <person name="Berry C."/>
            <person name="Palma L."/>
            <person name="Ormskirk M."/>
            <person name="Cox M.O."/>
        </authorList>
    </citation>
    <scope>NUCLEOTIDE SEQUENCE [LARGE SCALE GENOMIC DNA]</scope>
    <source>
        <strain evidence="3 4">1821L</strain>
    </source>
</reference>
<gene>
    <name evidence="3" type="ORF">EEL30_06545</name>
</gene>
<feature type="region of interest" description="Disordered" evidence="1">
    <location>
        <begin position="50"/>
        <end position="102"/>
    </location>
</feature>
<protein>
    <submittedName>
        <fullName evidence="3">Terminase</fullName>
    </submittedName>
</protein>
<dbReference type="Pfam" id="PF10668">
    <property type="entry name" value="Phage_terminase"/>
    <property type="match status" value="1"/>
</dbReference>
<feature type="domain" description="PBSX phage terminase small subunit-like N-terminal" evidence="2">
    <location>
        <begin position="1"/>
        <end position="67"/>
    </location>
</feature>
<dbReference type="InterPro" id="IPR018925">
    <property type="entry name" value="XtmA-like_N"/>
</dbReference>
<dbReference type="EMBL" id="CP033464">
    <property type="protein sequence ID" value="QDX92056.1"/>
    <property type="molecule type" value="Genomic_DNA"/>
</dbReference>
<keyword evidence="4" id="KW-1185">Reference proteome</keyword>
<dbReference type="OrthoDB" id="7358785at2"/>
<name>A0A518V4Z4_BRELA</name>
<evidence type="ECO:0000313" key="4">
    <source>
        <dbReference type="Proteomes" id="UP000319432"/>
    </source>
</evidence>
<organism evidence="3 4">
    <name type="scientific">Brevibacillus laterosporus</name>
    <name type="common">Bacillus laterosporus</name>
    <dbReference type="NCBI Taxonomy" id="1465"/>
    <lineage>
        <taxon>Bacteria</taxon>
        <taxon>Bacillati</taxon>
        <taxon>Bacillota</taxon>
        <taxon>Bacilli</taxon>
        <taxon>Bacillales</taxon>
        <taxon>Paenibacillaceae</taxon>
        <taxon>Brevibacillus</taxon>
    </lineage>
</organism>
<dbReference type="AlphaFoldDB" id="A0A518V4Z4"/>
<dbReference type="Proteomes" id="UP000319432">
    <property type="component" value="Chromosome"/>
</dbReference>
<feature type="compositionally biased region" description="Low complexity" evidence="1">
    <location>
        <begin position="53"/>
        <end position="63"/>
    </location>
</feature>